<dbReference type="InterPro" id="IPR037516">
    <property type="entry name" value="Tripartite_DENN"/>
</dbReference>
<dbReference type="AlphaFoldDB" id="A0A9P4MID6"/>
<dbReference type="PANTHER" id="PTHR31017:SF1">
    <property type="entry name" value="LATE SECRETORY PATHWAY PROTEIN AVL9 HOMOLOG"/>
    <property type="match status" value="1"/>
</dbReference>
<gene>
    <name evidence="4" type="ORF">K461DRAFT_254242</name>
</gene>
<name>A0A9P4MID6_9PEZI</name>
<sequence length="637" mass="70311">MSPSSPFTPIVSVVDFHHARGPEVEKWFGVPDGTDPAEDNDWTLLPFLALSDGAHLSIEDFSYFTLVHKSEPPRSLFGISCTRQIDASELLNKSPDVTRSAVQKAVVVITDNPSSLSTIREKQSIVTKAWFAQKDFTDCEILQGFQRSLAAGIEDQDNESDNLLSLSLREIIHTFKWQTLVLVKCLLLQPKMLFFGTQCEKVCLLQFSLLSLIPGLLRALQDCADPAMDTYGATLAKSTSLRTSDRQSLLSYMGLPLQIFGKGSLFGPYTPLQQLDTLADQNTKSYVVGSTNSLLLHQKDRYADVLVNLDDNTVSIFSTSLRSALTLSTADRRWIDFLTQTVNNTWDPQNPSRPSHMGYSGSEEFIRLQFEEYLLALLSSIKYHGYAFSHSYDSKALLTDVEGDPSLEFSSEFTTAWTQSENYKLFDRVTDSHLFDVIEPRHPCAGGLTIDDVQRRLAQQVQELHLDERWRGGREVIGKRFAEGQKRIGGFVTGVWADVEAMREAQRKKAAAAAAAAASDSTKEGAHDTTAAATNKSPVKTDAPKGNQFQRPDLSAAGAQVSAASARAGAYLSSWGAWAAEKRRTAWGSSTDTSPTEPQLERRTSELMITDLARRDPFAAAAASGTRGRNQSPEKKL</sequence>
<evidence type="ECO:0000259" key="3">
    <source>
        <dbReference type="PROSITE" id="PS50211"/>
    </source>
</evidence>
<evidence type="ECO:0000313" key="5">
    <source>
        <dbReference type="Proteomes" id="UP000799439"/>
    </source>
</evidence>
<dbReference type="InterPro" id="IPR018307">
    <property type="entry name" value="ABL9/DENND6_dom"/>
</dbReference>
<proteinExistence type="inferred from homology"/>
<dbReference type="Proteomes" id="UP000799439">
    <property type="component" value="Unassembled WGS sequence"/>
</dbReference>
<reference evidence="4" key="1">
    <citation type="journal article" date="2020" name="Stud. Mycol.">
        <title>101 Dothideomycetes genomes: a test case for predicting lifestyles and emergence of pathogens.</title>
        <authorList>
            <person name="Haridas S."/>
            <person name="Albert R."/>
            <person name="Binder M."/>
            <person name="Bloem J."/>
            <person name="Labutti K."/>
            <person name="Salamov A."/>
            <person name="Andreopoulos B."/>
            <person name="Baker S."/>
            <person name="Barry K."/>
            <person name="Bills G."/>
            <person name="Bluhm B."/>
            <person name="Cannon C."/>
            <person name="Castanera R."/>
            <person name="Culley D."/>
            <person name="Daum C."/>
            <person name="Ezra D."/>
            <person name="Gonzalez J."/>
            <person name="Henrissat B."/>
            <person name="Kuo A."/>
            <person name="Liang C."/>
            <person name="Lipzen A."/>
            <person name="Lutzoni F."/>
            <person name="Magnuson J."/>
            <person name="Mondo S."/>
            <person name="Nolan M."/>
            <person name="Ohm R."/>
            <person name="Pangilinan J."/>
            <person name="Park H.-J."/>
            <person name="Ramirez L."/>
            <person name="Alfaro M."/>
            <person name="Sun H."/>
            <person name="Tritt A."/>
            <person name="Yoshinaga Y."/>
            <person name="Zwiers L.-H."/>
            <person name="Turgeon B."/>
            <person name="Goodwin S."/>
            <person name="Spatafora J."/>
            <person name="Crous P."/>
            <person name="Grigoriev I."/>
        </authorList>
    </citation>
    <scope>NUCLEOTIDE SEQUENCE</scope>
    <source>
        <strain evidence="4">CBS 260.36</strain>
    </source>
</reference>
<dbReference type="OrthoDB" id="26278at2759"/>
<keyword evidence="5" id="KW-1185">Reference proteome</keyword>
<evidence type="ECO:0000256" key="1">
    <source>
        <dbReference type="ARBA" id="ARBA00038178"/>
    </source>
</evidence>
<comment type="similarity">
    <text evidence="1">Belongs to the AVL9 family.</text>
</comment>
<evidence type="ECO:0000256" key="2">
    <source>
        <dbReference type="SAM" id="MobiDB-lite"/>
    </source>
</evidence>
<dbReference type="EMBL" id="ML996084">
    <property type="protein sequence ID" value="KAF2154078.1"/>
    <property type="molecule type" value="Genomic_DNA"/>
</dbReference>
<protein>
    <recommendedName>
        <fullName evidence="3">UDENN domain-containing protein</fullName>
    </recommendedName>
</protein>
<dbReference type="Pfam" id="PF09794">
    <property type="entry name" value="Avl9"/>
    <property type="match status" value="1"/>
</dbReference>
<feature type="region of interest" description="Disordered" evidence="2">
    <location>
        <begin position="518"/>
        <end position="551"/>
    </location>
</feature>
<dbReference type="PANTHER" id="PTHR31017">
    <property type="entry name" value="LATE SECRETORY PATHWAY PROTEIN AVL9-RELATED"/>
    <property type="match status" value="1"/>
</dbReference>
<organism evidence="4 5">
    <name type="scientific">Myriangium duriaei CBS 260.36</name>
    <dbReference type="NCBI Taxonomy" id="1168546"/>
    <lineage>
        <taxon>Eukaryota</taxon>
        <taxon>Fungi</taxon>
        <taxon>Dikarya</taxon>
        <taxon>Ascomycota</taxon>
        <taxon>Pezizomycotina</taxon>
        <taxon>Dothideomycetes</taxon>
        <taxon>Dothideomycetidae</taxon>
        <taxon>Myriangiales</taxon>
        <taxon>Myriangiaceae</taxon>
        <taxon>Myriangium</taxon>
    </lineage>
</organism>
<feature type="region of interest" description="Disordered" evidence="2">
    <location>
        <begin position="584"/>
        <end position="637"/>
    </location>
</feature>
<feature type="compositionally biased region" description="Polar residues" evidence="2">
    <location>
        <begin position="587"/>
        <end position="597"/>
    </location>
</feature>
<feature type="domain" description="UDENN" evidence="3">
    <location>
        <begin position="9"/>
        <end position="444"/>
    </location>
</feature>
<evidence type="ECO:0000313" key="4">
    <source>
        <dbReference type="EMBL" id="KAF2154078.1"/>
    </source>
</evidence>
<accession>A0A9P4MID6</accession>
<dbReference type="GO" id="GO:0005737">
    <property type="term" value="C:cytoplasm"/>
    <property type="evidence" value="ECO:0007669"/>
    <property type="project" value="TreeGrafter"/>
</dbReference>
<comment type="caution">
    <text evidence="4">The sequence shown here is derived from an EMBL/GenBank/DDBJ whole genome shotgun (WGS) entry which is preliminary data.</text>
</comment>
<dbReference type="PROSITE" id="PS50211">
    <property type="entry name" value="DENN"/>
    <property type="match status" value="1"/>
</dbReference>
<dbReference type="InterPro" id="IPR051731">
    <property type="entry name" value="DENND11/AVL9_GEFs"/>
</dbReference>